<evidence type="ECO:0000256" key="5">
    <source>
        <dbReference type="SAM" id="SignalP"/>
    </source>
</evidence>
<feature type="domain" description="Tyr recombinase" evidence="6">
    <location>
        <begin position="246"/>
        <end position="422"/>
    </location>
</feature>
<evidence type="ECO:0000256" key="3">
    <source>
        <dbReference type="ARBA" id="ARBA00023125"/>
    </source>
</evidence>
<dbReference type="GO" id="GO:0006310">
    <property type="term" value="P:DNA recombination"/>
    <property type="evidence" value="ECO:0007669"/>
    <property type="project" value="UniProtKB-KW"/>
</dbReference>
<dbReference type="GO" id="GO:0003677">
    <property type="term" value="F:DNA binding"/>
    <property type="evidence" value="ECO:0007669"/>
    <property type="project" value="UniProtKB-KW"/>
</dbReference>
<dbReference type="Pfam" id="PF00589">
    <property type="entry name" value="Phage_integrase"/>
    <property type="match status" value="1"/>
</dbReference>
<dbReference type="PROSITE" id="PS51898">
    <property type="entry name" value="TYR_RECOMBINASE"/>
    <property type="match status" value="1"/>
</dbReference>
<dbReference type="Gene3D" id="3.30.160.390">
    <property type="entry name" value="Integrase, DNA-binding domain"/>
    <property type="match status" value="1"/>
</dbReference>
<evidence type="ECO:0000259" key="6">
    <source>
        <dbReference type="PROSITE" id="PS51898"/>
    </source>
</evidence>
<keyword evidence="2" id="KW-0229">DNA integration</keyword>
<dbReference type="CDD" id="cd00801">
    <property type="entry name" value="INT_P4_C"/>
    <property type="match status" value="1"/>
</dbReference>
<sequence length="437" mass="49661">MRALLFQVVSCCIIPAHSAVYASVYARAFFELGHTRMKRSEIKRRPLADTVLASLEPESKVYREHDGGGLYFRVKPNGHKSWEFRYKRPDGRWSWAGVGAYPETSGALARQKAAEHRSALAAGREIVTSQAARAEARIAAGQSFEALAREWFAARKHSWQPGTATRIIGSLELHVFPKMGARDFTHIMPIEWMDFFRQMEKKGIIDQTGNVRRYCRDIYDLARVTGRAVHNPIEGLHKYLSTRPAQNYAHVTLAELPELITAIKSYPHATDVSIGLQLLMLTCVRPSELREATWAEFDLAVRLWSIPAERMKKRRDHVVPLSAQAVELLQQLHYLNGARPLLFPGRNDRAKPRSNMVFSMALRRLGYGGRQTGHGFRHIASTVLRENGFAREHVEAQLAHVEQGVAGVYNKAIYLEQRRHMMQWYADLLGSLVEPDE</sequence>
<reference evidence="8" key="1">
    <citation type="submission" date="2016-10" db="EMBL/GenBank/DDBJ databases">
        <authorList>
            <person name="Varghese N."/>
            <person name="Submissions S."/>
        </authorList>
    </citation>
    <scope>NUCLEOTIDE SEQUENCE [LARGE SCALE GENOMIC DNA]</scope>
    <source>
        <strain evidence="8">2SM5</strain>
    </source>
</reference>
<dbReference type="PANTHER" id="PTHR30629:SF2">
    <property type="entry name" value="PROPHAGE INTEGRASE INTS-RELATED"/>
    <property type="match status" value="1"/>
</dbReference>
<organism evidence="7 8">
    <name type="scientific">Halopseudomonas litoralis</name>
    <dbReference type="NCBI Taxonomy" id="797277"/>
    <lineage>
        <taxon>Bacteria</taxon>
        <taxon>Pseudomonadati</taxon>
        <taxon>Pseudomonadota</taxon>
        <taxon>Gammaproteobacteria</taxon>
        <taxon>Pseudomonadales</taxon>
        <taxon>Pseudomonadaceae</taxon>
        <taxon>Halopseudomonas</taxon>
    </lineage>
</organism>
<dbReference type="Gene3D" id="1.10.150.130">
    <property type="match status" value="1"/>
</dbReference>
<keyword evidence="4" id="KW-0233">DNA recombination</keyword>
<name>A0A1H1SSU2_9GAMM</name>
<gene>
    <name evidence="7" type="ORF">SAMN05216198_2099</name>
</gene>
<evidence type="ECO:0000256" key="4">
    <source>
        <dbReference type="ARBA" id="ARBA00023172"/>
    </source>
</evidence>
<keyword evidence="5" id="KW-0732">Signal</keyword>
<evidence type="ECO:0000256" key="2">
    <source>
        <dbReference type="ARBA" id="ARBA00022908"/>
    </source>
</evidence>
<dbReference type="AlphaFoldDB" id="A0A1H1SSU2"/>
<keyword evidence="3" id="KW-0238">DNA-binding</keyword>
<comment type="similarity">
    <text evidence="1">Belongs to the 'phage' integrase family.</text>
</comment>
<protein>
    <submittedName>
        <fullName evidence="7">Integrase</fullName>
    </submittedName>
</protein>
<dbReference type="STRING" id="797277.SAMN05216198_2099"/>
<feature type="signal peptide" evidence="5">
    <location>
        <begin position="1"/>
        <end position="22"/>
    </location>
</feature>
<feature type="chain" id="PRO_5009260373" evidence="5">
    <location>
        <begin position="23"/>
        <end position="437"/>
    </location>
</feature>
<dbReference type="InterPro" id="IPR050808">
    <property type="entry name" value="Phage_Integrase"/>
</dbReference>
<dbReference type="InterPro" id="IPR025166">
    <property type="entry name" value="Integrase_DNA_bind_dom"/>
</dbReference>
<accession>A0A1H1SSU2</accession>
<dbReference type="SUPFAM" id="SSF56349">
    <property type="entry name" value="DNA breaking-rejoining enzymes"/>
    <property type="match status" value="1"/>
</dbReference>
<dbReference type="EMBL" id="LT629748">
    <property type="protein sequence ID" value="SDS50469.1"/>
    <property type="molecule type" value="Genomic_DNA"/>
</dbReference>
<dbReference type="InterPro" id="IPR011010">
    <property type="entry name" value="DNA_brk_join_enz"/>
</dbReference>
<dbReference type="InterPro" id="IPR010998">
    <property type="entry name" value="Integrase_recombinase_N"/>
</dbReference>
<dbReference type="InterPro" id="IPR013762">
    <property type="entry name" value="Integrase-like_cat_sf"/>
</dbReference>
<dbReference type="InterPro" id="IPR002104">
    <property type="entry name" value="Integrase_catalytic"/>
</dbReference>
<dbReference type="Gene3D" id="1.10.443.10">
    <property type="entry name" value="Intergrase catalytic core"/>
    <property type="match status" value="1"/>
</dbReference>
<dbReference type="Proteomes" id="UP000243426">
    <property type="component" value="Chromosome I"/>
</dbReference>
<evidence type="ECO:0000256" key="1">
    <source>
        <dbReference type="ARBA" id="ARBA00008857"/>
    </source>
</evidence>
<keyword evidence="8" id="KW-1185">Reference proteome</keyword>
<dbReference type="Pfam" id="PF13356">
    <property type="entry name" value="Arm-DNA-bind_3"/>
    <property type="match status" value="1"/>
</dbReference>
<dbReference type="Pfam" id="PF22022">
    <property type="entry name" value="Phage_int_M"/>
    <property type="match status" value="1"/>
</dbReference>
<evidence type="ECO:0000313" key="8">
    <source>
        <dbReference type="Proteomes" id="UP000243426"/>
    </source>
</evidence>
<dbReference type="GO" id="GO:0015074">
    <property type="term" value="P:DNA integration"/>
    <property type="evidence" value="ECO:0007669"/>
    <property type="project" value="UniProtKB-KW"/>
</dbReference>
<dbReference type="PANTHER" id="PTHR30629">
    <property type="entry name" value="PROPHAGE INTEGRASE"/>
    <property type="match status" value="1"/>
</dbReference>
<dbReference type="InterPro" id="IPR038488">
    <property type="entry name" value="Integrase_DNA-bd_sf"/>
</dbReference>
<dbReference type="InterPro" id="IPR053876">
    <property type="entry name" value="Phage_int_M"/>
</dbReference>
<proteinExistence type="inferred from homology"/>
<evidence type="ECO:0000313" key="7">
    <source>
        <dbReference type="EMBL" id="SDS50469.1"/>
    </source>
</evidence>